<dbReference type="RefSeq" id="WP_186916010.1">
    <property type="nucleotide sequence ID" value="NZ_JACOFZ010000002.1"/>
</dbReference>
<dbReference type="InterPro" id="IPR029052">
    <property type="entry name" value="Metallo-depent_PP-like"/>
</dbReference>
<dbReference type="SUPFAM" id="SSF56300">
    <property type="entry name" value="Metallo-dependent phosphatases"/>
    <property type="match status" value="1"/>
</dbReference>
<sequence>MNFSASLGLHQLLDVSNELSRFCRLLYVFATCVIGMLGLPVSVAATEKPVVSWIVLGEQGQAVVRSLTYEGHCPLLKQDGKSAPMRVRAKPETVAQRPTASDEKDSKASDFAVLTCEAALSANTKKADVDGVVIPIPKAIPQRIVVLGDTGCRMKKADDAFQACNDAQKWAFAEVIKKAVSLHPDLVIHVGDYHYRENPCPEGNMGCKGSPWGYGYDVWYADFFEPAKPLLLAAPWVMVRGNHESCVRAGQGYWRFLDPRPYVKGRDCNQEKFDMIGDYSSPYAIPLGKSGGTSSQLIVFDTAKVPGKKVSKDDPARVIYAQQFAQVEQFSQNADFNIFMNHHPILGFAASHKEDGSVEFKPGNQVLQAIMQERQPQRLFPAGIKAVLSGHVHLFQAVTYTTDHPTQFGSGNGGTAMDSALPDELPAGTTPFPNAVVDHFSNSNRDGFLLLERKANQWQMTAYDIAGKAMTQCLMSGTESKCSVLNK</sequence>
<dbReference type="GO" id="GO:0016787">
    <property type="term" value="F:hydrolase activity"/>
    <property type="evidence" value="ECO:0007669"/>
    <property type="project" value="InterPro"/>
</dbReference>
<dbReference type="EMBL" id="JACOFZ010000002">
    <property type="protein sequence ID" value="MBC3881481.1"/>
    <property type="molecule type" value="Genomic_DNA"/>
</dbReference>
<evidence type="ECO:0000313" key="2">
    <source>
        <dbReference type="EMBL" id="MBC3881481.1"/>
    </source>
</evidence>
<reference evidence="2" key="1">
    <citation type="submission" date="2020-08" db="EMBL/GenBank/DDBJ databases">
        <title>Novel species isolated from subtropical streams in China.</title>
        <authorList>
            <person name="Lu H."/>
        </authorList>
    </citation>
    <scope>NUCLEOTIDE SEQUENCE</scope>
    <source>
        <strain evidence="2">LX22W</strain>
    </source>
</reference>
<comment type="caution">
    <text evidence="2">The sequence shown here is derived from an EMBL/GenBank/DDBJ whole genome shotgun (WGS) entry which is preliminary data.</text>
</comment>
<dbReference type="InterPro" id="IPR004843">
    <property type="entry name" value="Calcineurin-like_PHP"/>
</dbReference>
<evidence type="ECO:0000313" key="3">
    <source>
        <dbReference type="Proteomes" id="UP000627446"/>
    </source>
</evidence>
<name>A0A923HPA3_9BURK</name>
<dbReference type="AlphaFoldDB" id="A0A923HPA3"/>
<dbReference type="Pfam" id="PF00149">
    <property type="entry name" value="Metallophos"/>
    <property type="match status" value="1"/>
</dbReference>
<keyword evidence="3" id="KW-1185">Reference proteome</keyword>
<gene>
    <name evidence="2" type="ORF">H8K36_08870</name>
</gene>
<dbReference type="Gene3D" id="3.60.21.10">
    <property type="match status" value="1"/>
</dbReference>
<evidence type="ECO:0000259" key="1">
    <source>
        <dbReference type="Pfam" id="PF00149"/>
    </source>
</evidence>
<feature type="domain" description="Calcineurin-like phosphoesterase" evidence="1">
    <location>
        <begin position="143"/>
        <end position="393"/>
    </location>
</feature>
<organism evidence="2 3">
    <name type="scientific">Undibacterium nitidum</name>
    <dbReference type="NCBI Taxonomy" id="2762298"/>
    <lineage>
        <taxon>Bacteria</taxon>
        <taxon>Pseudomonadati</taxon>
        <taxon>Pseudomonadota</taxon>
        <taxon>Betaproteobacteria</taxon>
        <taxon>Burkholderiales</taxon>
        <taxon>Oxalobacteraceae</taxon>
        <taxon>Undibacterium</taxon>
    </lineage>
</organism>
<protein>
    <submittedName>
        <fullName evidence="2">Metallophosphoesterase</fullName>
    </submittedName>
</protein>
<accession>A0A923HPA3</accession>
<dbReference type="Proteomes" id="UP000627446">
    <property type="component" value="Unassembled WGS sequence"/>
</dbReference>
<proteinExistence type="predicted"/>